<accession>A0A2H3C346</accession>
<keyword evidence="3" id="KW-1185">Reference proteome</keyword>
<name>A0A2H3C346_9AGAR</name>
<dbReference type="AlphaFoldDB" id="A0A2H3C346"/>
<feature type="compositionally biased region" description="Basic and acidic residues" evidence="1">
    <location>
        <begin position="7"/>
        <end position="17"/>
    </location>
</feature>
<gene>
    <name evidence="2" type="ORF">ARMSODRAFT_1011568</name>
</gene>
<sequence length="292" mass="32216">MATLPRSSDEFLPRQEPECNVTLGPSNVPKTPPLLERPSTAAEEHGRDLWSCYHSPSPPPPLRATSTSQNTGTPSAMSQDGGCQYPGTPSKIRGSSSMTTSIRPCLVANWPFPQPSQRKSESESTTLCPHPLPLLIPDETAIPSTLMAMTTSGLHSPLSTDNSSAPTAPRPGSYEDATSRLASTLEVTTKSQWTGIWLYTEETQSPKQDTRRQSPQGSSPIESGDYTLLDPVYIYEDNTASDSHRNNAIWRSPYMPSPYDRPMDQTWMESTYNDFDHFHYGKGTFRGYTPDP</sequence>
<evidence type="ECO:0000256" key="1">
    <source>
        <dbReference type="SAM" id="MobiDB-lite"/>
    </source>
</evidence>
<feature type="compositionally biased region" description="Polar residues" evidence="1">
    <location>
        <begin position="201"/>
        <end position="221"/>
    </location>
</feature>
<feature type="compositionally biased region" description="Polar residues" evidence="1">
    <location>
        <begin position="64"/>
        <end position="78"/>
    </location>
</feature>
<evidence type="ECO:0000313" key="3">
    <source>
        <dbReference type="Proteomes" id="UP000218334"/>
    </source>
</evidence>
<protein>
    <submittedName>
        <fullName evidence="2">Uncharacterized protein</fullName>
    </submittedName>
</protein>
<dbReference type="EMBL" id="KZ293416">
    <property type="protein sequence ID" value="PBK76310.1"/>
    <property type="molecule type" value="Genomic_DNA"/>
</dbReference>
<evidence type="ECO:0000313" key="2">
    <source>
        <dbReference type="EMBL" id="PBK76310.1"/>
    </source>
</evidence>
<feature type="region of interest" description="Disordered" evidence="1">
    <location>
        <begin position="151"/>
        <end position="175"/>
    </location>
</feature>
<feature type="compositionally biased region" description="Polar residues" evidence="1">
    <location>
        <begin position="151"/>
        <end position="166"/>
    </location>
</feature>
<dbReference type="Proteomes" id="UP000218334">
    <property type="component" value="Unassembled WGS sequence"/>
</dbReference>
<organism evidence="2 3">
    <name type="scientific">Armillaria solidipes</name>
    <dbReference type="NCBI Taxonomy" id="1076256"/>
    <lineage>
        <taxon>Eukaryota</taxon>
        <taxon>Fungi</taxon>
        <taxon>Dikarya</taxon>
        <taxon>Basidiomycota</taxon>
        <taxon>Agaricomycotina</taxon>
        <taxon>Agaricomycetes</taxon>
        <taxon>Agaricomycetidae</taxon>
        <taxon>Agaricales</taxon>
        <taxon>Marasmiineae</taxon>
        <taxon>Physalacriaceae</taxon>
        <taxon>Armillaria</taxon>
    </lineage>
</organism>
<proteinExistence type="predicted"/>
<feature type="region of interest" description="Disordered" evidence="1">
    <location>
        <begin position="201"/>
        <end position="224"/>
    </location>
</feature>
<feature type="region of interest" description="Disordered" evidence="1">
    <location>
        <begin position="1"/>
        <end position="97"/>
    </location>
</feature>
<reference evidence="3" key="1">
    <citation type="journal article" date="2017" name="Nat. Ecol. Evol.">
        <title>Genome expansion and lineage-specific genetic innovations in the forest pathogenic fungi Armillaria.</title>
        <authorList>
            <person name="Sipos G."/>
            <person name="Prasanna A.N."/>
            <person name="Walter M.C."/>
            <person name="O'Connor E."/>
            <person name="Balint B."/>
            <person name="Krizsan K."/>
            <person name="Kiss B."/>
            <person name="Hess J."/>
            <person name="Varga T."/>
            <person name="Slot J."/>
            <person name="Riley R."/>
            <person name="Boka B."/>
            <person name="Rigling D."/>
            <person name="Barry K."/>
            <person name="Lee J."/>
            <person name="Mihaltcheva S."/>
            <person name="LaButti K."/>
            <person name="Lipzen A."/>
            <person name="Waldron R."/>
            <person name="Moloney N.M."/>
            <person name="Sperisen C."/>
            <person name="Kredics L."/>
            <person name="Vagvoelgyi C."/>
            <person name="Patrignani A."/>
            <person name="Fitzpatrick D."/>
            <person name="Nagy I."/>
            <person name="Doyle S."/>
            <person name="Anderson J.B."/>
            <person name="Grigoriev I.V."/>
            <person name="Gueldener U."/>
            <person name="Muensterkoetter M."/>
            <person name="Nagy L.G."/>
        </authorList>
    </citation>
    <scope>NUCLEOTIDE SEQUENCE [LARGE SCALE GENOMIC DNA]</scope>
    <source>
        <strain evidence="3">28-4</strain>
    </source>
</reference>